<dbReference type="Gramene" id="Mp8g05360.1">
    <property type="protein sequence ID" value="Mp8g05360.1.cds"/>
    <property type="gene ID" value="Mp8g05360"/>
</dbReference>
<keyword evidence="14" id="KW-0131">Cell cycle</keyword>
<keyword evidence="9" id="KW-0274">FAD</keyword>
<comment type="pathway">
    <text evidence="4">Cell wall biogenesis; peptidoglycan biosynthesis.</text>
</comment>
<dbReference type="GO" id="GO:0050660">
    <property type="term" value="F:flavin adenine dinucleotide binding"/>
    <property type="evidence" value="ECO:0000318"/>
    <property type="project" value="GO_Central"/>
</dbReference>
<evidence type="ECO:0000256" key="10">
    <source>
        <dbReference type="ARBA" id="ARBA00022857"/>
    </source>
</evidence>
<evidence type="ECO:0000256" key="13">
    <source>
        <dbReference type="ARBA" id="ARBA00023002"/>
    </source>
</evidence>
<dbReference type="Gene3D" id="3.30.43.10">
    <property type="entry name" value="Uridine Diphospho-n-acetylenolpyruvylglucosamine Reductase, domain 2"/>
    <property type="match status" value="1"/>
</dbReference>
<evidence type="ECO:0000313" key="18">
    <source>
        <dbReference type="EMBL" id="PTQ34310.1"/>
    </source>
</evidence>
<dbReference type="GO" id="GO:0071555">
    <property type="term" value="P:cell wall organization"/>
    <property type="evidence" value="ECO:0000318"/>
    <property type="project" value="GO_Central"/>
</dbReference>
<dbReference type="AlphaFoldDB" id="A0A2R6WKB8"/>
<dbReference type="EMBL" id="KZ772753">
    <property type="protein sequence ID" value="PTQ34310.1"/>
    <property type="molecule type" value="Genomic_DNA"/>
</dbReference>
<dbReference type="Proteomes" id="UP000244005">
    <property type="component" value="Unassembled WGS sequence"/>
</dbReference>
<dbReference type="NCBIfam" id="NF010480">
    <property type="entry name" value="PRK13905.1"/>
    <property type="match status" value="1"/>
</dbReference>
<evidence type="ECO:0000256" key="1">
    <source>
        <dbReference type="ARBA" id="ARBA00001974"/>
    </source>
</evidence>
<dbReference type="Gene3D" id="3.90.78.10">
    <property type="entry name" value="UDP-N-acetylenolpyruvoylglucosamine reductase, C-terminal domain"/>
    <property type="match status" value="1"/>
</dbReference>
<keyword evidence="11" id="KW-0133">Cell shape</keyword>
<keyword evidence="8" id="KW-0285">Flavoprotein</keyword>
<dbReference type="Pfam" id="PF01565">
    <property type="entry name" value="FAD_binding_4"/>
    <property type="match status" value="1"/>
</dbReference>
<evidence type="ECO:0000259" key="17">
    <source>
        <dbReference type="PROSITE" id="PS51387"/>
    </source>
</evidence>
<dbReference type="GO" id="GO:0008762">
    <property type="term" value="F:UDP-N-acetylmuramate dehydrogenase activity"/>
    <property type="evidence" value="ECO:0000318"/>
    <property type="project" value="GO_Central"/>
</dbReference>
<dbReference type="InterPro" id="IPR036635">
    <property type="entry name" value="MurB_C_sf"/>
</dbReference>
<protein>
    <recommendedName>
        <fullName evidence="5">UDP-N-acetylmuramate dehydrogenase</fullName>
        <ecNumber evidence="5">1.3.1.98</ecNumber>
    </recommendedName>
</protein>
<dbReference type="GO" id="GO:0051301">
    <property type="term" value="P:cell division"/>
    <property type="evidence" value="ECO:0007669"/>
    <property type="project" value="UniProtKB-KW"/>
</dbReference>
<keyword evidence="10" id="KW-0521">NADP</keyword>
<keyword evidence="15" id="KW-0961">Cell wall biogenesis/degradation</keyword>
<evidence type="ECO:0000256" key="9">
    <source>
        <dbReference type="ARBA" id="ARBA00022827"/>
    </source>
</evidence>
<evidence type="ECO:0000256" key="2">
    <source>
        <dbReference type="ARBA" id="ARBA00003921"/>
    </source>
</evidence>
<dbReference type="GO" id="GO:0005829">
    <property type="term" value="C:cytosol"/>
    <property type="evidence" value="ECO:0000318"/>
    <property type="project" value="GO_Central"/>
</dbReference>
<keyword evidence="6" id="KW-0963">Cytoplasm</keyword>
<evidence type="ECO:0000256" key="12">
    <source>
        <dbReference type="ARBA" id="ARBA00022984"/>
    </source>
</evidence>
<gene>
    <name evidence="18" type="ORF">MARPO_0081s0037</name>
</gene>
<dbReference type="Pfam" id="PF02873">
    <property type="entry name" value="MurB_C"/>
    <property type="match status" value="1"/>
</dbReference>
<dbReference type="UniPathway" id="UPA00219"/>
<evidence type="ECO:0000256" key="14">
    <source>
        <dbReference type="ARBA" id="ARBA00023306"/>
    </source>
</evidence>
<dbReference type="InterPro" id="IPR006094">
    <property type="entry name" value="Oxid_FAD_bind_N"/>
</dbReference>
<keyword evidence="13" id="KW-0560">Oxidoreductase</keyword>
<dbReference type="PANTHER" id="PTHR21071:SF4">
    <property type="entry name" value="UDP-N-ACETYLENOLPYRUVOYLGLUCOSAMINE REDUCTASE"/>
    <property type="match status" value="1"/>
</dbReference>
<dbReference type="EC" id="1.3.1.98" evidence="5"/>
<keyword evidence="7" id="KW-0132">Cell division</keyword>
<evidence type="ECO:0000256" key="3">
    <source>
        <dbReference type="ARBA" id="ARBA00004496"/>
    </source>
</evidence>
<comment type="catalytic activity">
    <reaction evidence="16">
        <text>UDP-N-acetyl-alpha-D-muramate + NADP(+) = UDP-N-acetyl-3-O-(1-carboxyvinyl)-alpha-D-glucosamine + NADPH + H(+)</text>
        <dbReference type="Rhea" id="RHEA:12248"/>
        <dbReference type="ChEBI" id="CHEBI:15378"/>
        <dbReference type="ChEBI" id="CHEBI:57783"/>
        <dbReference type="ChEBI" id="CHEBI:58349"/>
        <dbReference type="ChEBI" id="CHEBI:68483"/>
        <dbReference type="ChEBI" id="CHEBI:70757"/>
        <dbReference type="EC" id="1.3.1.98"/>
    </reaction>
</comment>
<dbReference type="InterPro" id="IPR011601">
    <property type="entry name" value="MurB_C"/>
</dbReference>
<sequence length="361" mass="38990">MYVSNPMMAIIGCQVQSTCGILVGGKGSHLSLENCSRNSGLQRWEKFRRCTVGLRVRGGVSSDGQLESLPSFERGKRLSELSTLGIGGPAKYFVEVHDESQMSTAIRICRENNIRCFIVGKGSNCLFDDRGFDGCVILNSLKFLERQGRGVYRVGSGYPFNTLGIQTSKDGFTGLEFASGIPGTVGGAIFMNASANGQETANALKSVEVLCADGERIVHTKGQSDLVVYGYRLSPYQTMPGFMAILAATFELEPCLDARQRHKSLLERRRKTQPVAAKSAGCIFRNPGTGSQSAGALIEQAGLKGIEVGRAKVSNIHANFLLNAGGSSAADMITLIELVKEQVKRKLGVDLREEVIYVPYS</sequence>
<evidence type="ECO:0000256" key="5">
    <source>
        <dbReference type="ARBA" id="ARBA00012518"/>
    </source>
</evidence>
<dbReference type="SUPFAM" id="SSF56194">
    <property type="entry name" value="Uridine diphospho-N-Acetylenolpyruvylglucosamine reductase, MurB, C-terminal domain"/>
    <property type="match status" value="1"/>
</dbReference>
<dbReference type="InterPro" id="IPR016167">
    <property type="entry name" value="FAD-bd_PCMH_sub1"/>
</dbReference>
<feature type="domain" description="FAD-binding PCMH-type" evidence="17">
    <location>
        <begin position="85"/>
        <end position="255"/>
    </location>
</feature>
<dbReference type="InterPro" id="IPR036318">
    <property type="entry name" value="FAD-bd_PCMH-like_sf"/>
</dbReference>
<dbReference type="InterPro" id="IPR016169">
    <property type="entry name" value="FAD-bd_PCMH_sub2"/>
</dbReference>
<dbReference type="InterPro" id="IPR016166">
    <property type="entry name" value="FAD-bd_PCMH"/>
</dbReference>
<dbReference type="NCBIfam" id="TIGR00179">
    <property type="entry name" value="murB"/>
    <property type="match status" value="1"/>
</dbReference>
<name>A0A2R6WKB8_MARPO</name>
<proteinExistence type="inferred from homology"/>
<comment type="subcellular location">
    <subcellularLocation>
        <location evidence="3">Cytoplasm</location>
    </subcellularLocation>
</comment>
<dbReference type="Gene3D" id="3.30.465.10">
    <property type="match status" value="1"/>
</dbReference>
<dbReference type="GO" id="GO:0071949">
    <property type="term" value="F:FAD binding"/>
    <property type="evidence" value="ECO:0007669"/>
    <property type="project" value="InterPro"/>
</dbReference>
<evidence type="ECO:0000256" key="4">
    <source>
        <dbReference type="ARBA" id="ARBA00004752"/>
    </source>
</evidence>
<dbReference type="OMA" id="APLTWFR"/>
<comment type="cofactor">
    <cofactor evidence="1">
        <name>FAD</name>
        <dbReference type="ChEBI" id="CHEBI:57692"/>
    </cofactor>
</comment>
<dbReference type="OrthoDB" id="66620at2759"/>
<dbReference type="PROSITE" id="PS51387">
    <property type="entry name" value="FAD_PCMH"/>
    <property type="match status" value="1"/>
</dbReference>
<evidence type="ECO:0000313" key="19">
    <source>
        <dbReference type="Proteomes" id="UP000244005"/>
    </source>
</evidence>
<organism evidence="18 19">
    <name type="scientific">Marchantia polymorpha</name>
    <name type="common">Common liverwort</name>
    <name type="synonym">Marchantia aquatica</name>
    <dbReference type="NCBI Taxonomy" id="3197"/>
    <lineage>
        <taxon>Eukaryota</taxon>
        <taxon>Viridiplantae</taxon>
        <taxon>Streptophyta</taxon>
        <taxon>Embryophyta</taxon>
        <taxon>Marchantiophyta</taxon>
        <taxon>Marchantiopsida</taxon>
        <taxon>Marchantiidae</taxon>
        <taxon>Marchantiales</taxon>
        <taxon>Marchantiaceae</taxon>
        <taxon>Marchantia</taxon>
    </lineage>
</organism>
<dbReference type="SUPFAM" id="SSF56176">
    <property type="entry name" value="FAD-binding/transporter-associated domain-like"/>
    <property type="match status" value="1"/>
</dbReference>
<accession>A0A2R6WKB8</accession>
<dbReference type="InterPro" id="IPR003170">
    <property type="entry name" value="MurB"/>
</dbReference>
<keyword evidence="19" id="KW-1185">Reference proteome</keyword>
<keyword evidence="12" id="KW-0573">Peptidoglycan synthesis</keyword>
<comment type="function">
    <text evidence="2">Cell wall formation.</text>
</comment>
<evidence type="ECO:0000256" key="11">
    <source>
        <dbReference type="ARBA" id="ARBA00022960"/>
    </source>
</evidence>
<evidence type="ECO:0000256" key="16">
    <source>
        <dbReference type="ARBA" id="ARBA00048914"/>
    </source>
</evidence>
<dbReference type="GO" id="GO:0008360">
    <property type="term" value="P:regulation of cell shape"/>
    <property type="evidence" value="ECO:0007669"/>
    <property type="project" value="UniProtKB-KW"/>
</dbReference>
<reference evidence="19" key="1">
    <citation type="journal article" date="2017" name="Cell">
        <title>Insights into land plant evolution garnered from the Marchantia polymorpha genome.</title>
        <authorList>
            <person name="Bowman J.L."/>
            <person name="Kohchi T."/>
            <person name="Yamato K.T."/>
            <person name="Jenkins J."/>
            <person name="Shu S."/>
            <person name="Ishizaki K."/>
            <person name="Yamaoka S."/>
            <person name="Nishihama R."/>
            <person name="Nakamura Y."/>
            <person name="Berger F."/>
            <person name="Adam C."/>
            <person name="Aki S.S."/>
            <person name="Althoff F."/>
            <person name="Araki T."/>
            <person name="Arteaga-Vazquez M.A."/>
            <person name="Balasubrmanian S."/>
            <person name="Barry K."/>
            <person name="Bauer D."/>
            <person name="Boehm C.R."/>
            <person name="Briginshaw L."/>
            <person name="Caballero-Perez J."/>
            <person name="Catarino B."/>
            <person name="Chen F."/>
            <person name="Chiyoda S."/>
            <person name="Chovatia M."/>
            <person name="Davies K.M."/>
            <person name="Delmans M."/>
            <person name="Demura T."/>
            <person name="Dierschke T."/>
            <person name="Dolan L."/>
            <person name="Dorantes-Acosta A.E."/>
            <person name="Eklund D.M."/>
            <person name="Florent S.N."/>
            <person name="Flores-Sandoval E."/>
            <person name="Fujiyama A."/>
            <person name="Fukuzawa H."/>
            <person name="Galik B."/>
            <person name="Grimanelli D."/>
            <person name="Grimwood J."/>
            <person name="Grossniklaus U."/>
            <person name="Hamada T."/>
            <person name="Haseloff J."/>
            <person name="Hetherington A.J."/>
            <person name="Higo A."/>
            <person name="Hirakawa Y."/>
            <person name="Hundley H.N."/>
            <person name="Ikeda Y."/>
            <person name="Inoue K."/>
            <person name="Inoue S.I."/>
            <person name="Ishida S."/>
            <person name="Jia Q."/>
            <person name="Kakita M."/>
            <person name="Kanazawa T."/>
            <person name="Kawai Y."/>
            <person name="Kawashima T."/>
            <person name="Kennedy M."/>
            <person name="Kinose K."/>
            <person name="Kinoshita T."/>
            <person name="Kohara Y."/>
            <person name="Koide E."/>
            <person name="Komatsu K."/>
            <person name="Kopischke S."/>
            <person name="Kubo M."/>
            <person name="Kyozuka J."/>
            <person name="Lagercrantz U."/>
            <person name="Lin S.S."/>
            <person name="Lindquist E."/>
            <person name="Lipzen A.M."/>
            <person name="Lu C.W."/>
            <person name="De Luna E."/>
            <person name="Martienssen R.A."/>
            <person name="Minamino N."/>
            <person name="Mizutani M."/>
            <person name="Mizutani M."/>
            <person name="Mochizuki N."/>
            <person name="Monte I."/>
            <person name="Mosher R."/>
            <person name="Nagasaki H."/>
            <person name="Nakagami H."/>
            <person name="Naramoto S."/>
            <person name="Nishitani K."/>
            <person name="Ohtani M."/>
            <person name="Okamoto T."/>
            <person name="Okumura M."/>
            <person name="Phillips J."/>
            <person name="Pollak B."/>
            <person name="Reinders A."/>
            <person name="Rovekamp M."/>
            <person name="Sano R."/>
            <person name="Sawa S."/>
            <person name="Schmid M.W."/>
            <person name="Shirakawa M."/>
            <person name="Solano R."/>
            <person name="Spunde A."/>
            <person name="Suetsugu N."/>
            <person name="Sugano S."/>
            <person name="Sugiyama A."/>
            <person name="Sun R."/>
            <person name="Suzuki Y."/>
            <person name="Takenaka M."/>
            <person name="Takezawa D."/>
            <person name="Tomogane H."/>
            <person name="Tsuzuki M."/>
            <person name="Ueda T."/>
            <person name="Umeda M."/>
            <person name="Ward J.M."/>
            <person name="Watanabe Y."/>
            <person name="Yazaki K."/>
            <person name="Yokoyama R."/>
            <person name="Yoshitake Y."/>
            <person name="Yotsui I."/>
            <person name="Zachgo S."/>
            <person name="Schmutz J."/>
        </authorList>
    </citation>
    <scope>NUCLEOTIDE SEQUENCE [LARGE SCALE GENOMIC DNA]</scope>
    <source>
        <strain evidence="19">Tak-1</strain>
    </source>
</reference>
<evidence type="ECO:0000256" key="8">
    <source>
        <dbReference type="ARBA" id="ARBA00022630"/>
    </source>
</evidence>
<dbReference type="HAMAP" id="MF_00037">
    <property type="entry name" value="MurB"/>
    <property type="match status" value="1"/>
</dbReference>
<evidence type="ECO:0000256" key="7">
    <source>
        <dbReference type="ARBA" id="ARBA00022618"/>
    </source>
</evidence>
<dbReference type="PANTHER" id="PTHR21071">
    <property type="entry name" value="UDP-N-ACETYLENOLPYRUVOYLGLUCOSAMINE REDUCTASE"/>
    <property type="match status" value="1"/>
</dbReference>
<evidence type="ECO:0000256" key="15">
    <source>
        <dbReference type="ARBA" id="ARBA00023316"/>
    </source>
</evidence>
<evidence type="ECO:0000256" key="6">
    <source>
        <dbReference type="ARBA" id="ARBA00022490"/>
    </source>
</evidence>